<proteinExistence type="predicted"/>
<dbReference type="Proteomes" id="UP000562027">
    <property type="component" value="Unassembled WGS sequence"/>
</dbReference>
<keyword evidence="4" id="KW-1185">Reference proteome</keyword>
<keyword evidence="1" id="KW-0732">Signal</keyword>
<dbReference type="PANTHER" id="PTHR36919:SF3">
    <property type="entry name" value="BLL5882 PROTEIN"/>
    <property type="match status" value="1"/>
</dbReference>
<name>A0A840LDV9_9BURK</name>
<reference evidence="3 4" key="1">
    <citation type="submission" date="2020-08" db="EMBL/GenBank/DDBJ databases">
        <title>Functional genomics of gut bacteria from endangered species of beetles.</title>
        <authorList>
            <person name="Carlos-Shanley C."/>
        </authorList>
    </citation>
    <scope>NUCLEOTIDE SEQUENCE [LARGE SCALE GENOMIC DNA]</scope>
    <source>
        <strain evidence="3 4">S00239</strain>
    </source>
</reference>
<evidence type="ECO:0000313" key="4">
    <source>
        <dbReference type="Proteomes" id="UP000562027"/>
    </source>
</evidence>
<feature type="chain" id="PRO_5032272394" evidence="1">
    <location>
        <begin position="22"/>
        <end position="146"/>
    </location>
</feature>
<dbReference type="AlphaFoldDB" id="A0A840LDV9"/>
<dbReference type="EMBL" id="JACHLP010000006">
    <property type="protein sequence ID" value="MBB4844812.1"/>
    <property type="molecule type" value="Genomic_DNA"/>
</dbReference>
<feature type="signal peptide" evidence="1">
    <location>
        <begin position="1"/>
        <end position="21"/>
    </location>
</feature>
<gene>
    <name evidence="3" type="ORF">HNP55_003356</name>
</gene>
<dbReference type="InterPro" id="IPR019223">
    <property type="entry name" value="DUF2147"/>
</dbReference>
<dbReference type="PANTHER" id="PTHR36919">
    <property type="entry name" value="BLR1215 PROTEIN"/>
    <property type="match status" value="1"/>
</dbReference>
<evidence type="ECO:0000256" key="1">
    <source>
        <dbReference type="SAM" id="SignalP"/>
    </source>
</evidence>
<comment type="caution">
    <text evidence="3">The sequence shown here is derived from an EMBL/GenBank/DDBJ whole genome shotgun (WGS) entry which is preliminary data.</text>
</comment>
<protein>
    <submittedName>
        <fullName evidence="3">Uncharacterized protein (DUF2147 family)</fullName>
    </submittedName>
</protein>
<feature type="domain" description="DUF2147" evidence="2">
    <location>
        <begin position="25"/>
        <end position="144"/>
    </location>
</feature>
<dbReference type="Pfam" id="PF09917">
    <property type="entry name" value="DUF2147"/>
    <property type="match status" value="1"/>
</dbReference>
<organism evidence="3 4">
    <name type="scientific">Roseateles oligotrophus</name>
    <dbReference type="NCBI Taxonomy" id="1769250"/>
    <lineage>
        <taxon>Bacteria</taxon>
        <taxon>Pseudomonadati</taxon>
        <taxon>Pseudomonadota</taxon>
        <taxon>Betaproteobacteria</taxon>
        <taxon>Burkholderiales</taxon>
        <taxon>Sphaerotilaceae</taxon>
        <taxon>Roseateles</taxon>
    </lineage>
</organism>
<evidence type="ECO:0000259" key="2">
    <source>
        <dbReference type="Pfam" id="PF09917"/>
    </source>
</evidence>
<accession>A0A840LDV9</accession>
<evidence type="ECO:0000313" key="3">
    <source>
        <dbReference type="EMBL" id="MBB4844812.1"/>
    </source>
</evidence>
<dbReference type="RefSeq" id="WP_184301739.1">
    <property type="nucleotide sequence ID" value="NZ_JACHLP010000006.1"/>
</dbReference>
<dbReference type="Gene3D" id="2.40.128.520">
    <property type="match status" value="1"/>
</dbReference>
<sequence length="146" mass="15807">MKTFFAAAALSLIANLASAQATPVGLWKTIDDDGKTEKSLVRISDNGGVFTGVIEKIFDPAKQDAKCDKCSDDRKDKPVVGMTILKGIKQDSDDKGLWGGGEILDPNNGKTYKARLKPIDGGKKLEMRGYVGAPMFGRTQTWVRAE</sequence>